<evidence type="ECO:0000256" key="6">
    <source>
        <dbReference type="SAM" id="MobiDB-lite"/>
    </source>
</evidence>
<feature type="region of interest" description="Disordered" evidence="6">
    <location>
        <begin position="412"/>
        <end position="441"/>
    </location>
</feature>
<feature type="compositionally biased region" description="Acidic residues" evidence="6">
    <location>
        <begin position="427"/>
        <end position="438"/>
    </location>
</feature>
<dbReference type="SMART" id="SM01070">
    <property type="entry name" value="CDC37_M"/>
    <property type="match status" value="1"/>
</dbReference>
<dbReference type="OrthoDB" id="440202at2759"/>
<comment type="subcellular location">
    <subcellularLocation>
        <location evidence="1">Cytoplasm</location>
    </subcellularLocation>
</comment>
<sequence length="519" mass="57497">MSRLNYSKWDNLELSDDSDVEVHPNVDKKSFIKWKQRDIHEKRETRKQELAAYRTELGFNDTLEPLLKEITDSTKSQGHQYFSREVSRLSAGRAERGNKDGPNGPTTDDMLLSLLLQINEEPSVKGKADTELDEALVAKLVDHQGRLKARTLQLKADIQRIEEEDKKKITSEGLKEGFNSSHVAKPEPEEAAPAPKKKTQSKKTTTSSIETLNAPSSSSAGPSSTSAAQAADSDAEDDEEEVPDLTPMTKAFGLLPPCIPSFLPLTLSQLPPNFTPKQLDGKPFSAALEFLSSHRLLLRDDSDTSDALLVEAFQSQMRGESKRARGFVEKGLMIQYLTKLGKDGVNLFFRRMASADGKAVTVFFNDVLSTYRRIADRCETLKKEEAEGVGAGEEKEQIQLVAEDPSTVITFEVPEGPPPENIQIEMPEGDEGEGDGEDGERPQVDIEQIRLFLQRRWDIFLSLEEEMQTALRTHNLGKVNAVLGNMKVQRAEEVVGLLDQGGILNFGSGGAEVRDETGK</sequence>
<dbReference type="PANTHER" id="PTHR12800">
    <property type="entry name" value="CDC37-RELATED"/>
    <property type="match status" value="1"/>
</dbReference>
<dbReference type="Pfam" id="PF03234">
    <property type="entry name" value="CDC37_N"/>
    <property type="match status" value="1"/>
</dbReference>
<dbReference type="GO" id="GO:0031072">
    <property type="term" value="F:heat shock protein binding"/>
    <property type="evidence" value="ECO:0007669"/>
    <property type="project" value="TreeGrafter"/>
</dbReference>
<evidence type="ECO:0000313" key="11">
    <source>
        <dbReference type="Proteomes" id="UP000245942"/>
    </source>
</evidence>
<dbReference type="InterPro" id="IPR013874">
    <property type="entry name" value="Cdc37_Hsp90-bd"/>
</dbReference>
<evidence type="ECO:0000259" key="7">
    <source>
        <dbReference type="SMART" id="SM01069"/>
    </source>
</evidence>
<dbReference type="Proteomes" id="UP000245942">
    <property type="component" value="Unassembled WGS sequence"/>
</dbReference>
<keyword evidence="11" id="KW-1185">Reference proteome</keyword>
<reference evidence="10 11" key="1">
    <citation type="journal article" date="2018" name="Mol. Biol. Evol.">
        <title>Broad Genomic Sampling Reveals a Smut Pathogenic Ancestry of the Fungal Clade Ustilaginomycotina.</title>
        <authorList>
            <person name="Kijpornyongpan T."/>
            <person name="Mondo S.J."/>
            <person name="Barry K."/>
            <person name="Sandor L."/>
            <person name="Lee J."/>
            <person name="Lipzen A."/>
            <person name="Pangilinan J."/>
            <person name="LaButti K."/>
            <person name="Hainaut M."/>
            <person name="Henrissat B."/>
            <person name="Grigoriev I.V."/>
            <person name="Spatafora J.W."/>
            <person name="Aime M.C."/>
        </authorList>
    </citation>
    <scope>NUCLEOTIDE SEQUENCE [LARGE SCALE GENOMIC DNA]</scope>
    <source>
        <strain evidence="10 11">MCA 4718</strain>
    </source>
</reference>
<evidence type="ECO:0000256" key="4">
    <source>
        <dbReference type="ARBA" id="ARBA00023186"/>
    </source>
</evidence>
<accession>A0A316TYZ5</accession>
<dbReference type="PANTHER" id="PTHR12800:SF4">
    <property type="entry name" value="HSP90 CO-CHAPERONE CDC37"/>
    <property type="match status" value="1"/>
</dbReference>
<dbReference type="GO" id="GO:0051082">
    <property type="term" value="F:unfolded protein binding"/>
    <property type="evidence" value="ECO:0007669"/>
    <property type="project" value="TreeGrafter"/>
</dbReference>
<gene>
    <name evidence="10" type="ORF">BCV69DRAFT_285510</name>
</gene>
<dbReference type="SUPFAM" id="SSF101391">
    <property type="entry name" value="Hsp90 co-chaperone CDC37"/>
    <property type="match status" value="1"/>
</dbReference>
<feature type="region of interest" description="Disordered" evidence="6">
    <location>
        <begin position="169"/>
        <end position="243"/>
    </location>
</feature>
<feature type="domain" description="Cdc37 Hsp90 binding" evidence="8">
    <location>
        <begin position="180"/>
        <end position="388"/>
    </location>
</feature>
<evidence type="ECO:0000259" key="8">
    <source>
        <dbReference type="SMART" id="SM01070"/>
    </source>
</evidence>
<evidence type="ECO:0000313" key="10">
    <source>
        <dbReference type="EMBL" id="PWN17918.1"/>
    </source>
</evidence>
<dbReference type="InterPro" id="IPR013873">
    <property type="entry name" value="Cdc37_C"/>
</dbReference>
<dbReference type="GO" id="GO:0051087">
    <property type="term" value="F:protein-folding chaperone binding"/>
    <property type="evidence" value="ECO:0007669"/>
    <property type="project" value="TreeGrafter"/>
</dbReference>
<keyword evidence="4" id="KW-0143">Chaperone</keyword>
<dbReference type="InterPro" id="IPR038189">
    <property type="entry name" value="Cdc37_Hsp90-bd_sf"/>
</dbReference>
<feature type="region of interest" description="Disordered" evidence="6">
    <location>
        <begin position="74"/>
        <end position="109"/>
    </location>
</feature>
<dbReference type="Pfam" id="PF08564">
    <property type="entry name" value="CDC37_C"/>
    <property type="match status" value="1"/>
</dbReference>
<name>A0A316TYZ5_9BASI</name>
<dbReference type="SMART" id="SM01071">
    <property type="entry name" value="CDC37_N"/>
    <property type="match status" value="1"/>
</dbReference>
<dbReference type="GO" id="GO:0006457">
    <property type="term" value="P:protein folding"/>
    <property type="evidence" value="ECO:0007669"/>
    <property type="project" value="TreeGrafter"/>
</dbReference>
<dbReference type="InterPro" id="IPR004918">
    <property type="entry name" value="Cdc37"/>
</dbReference>
<keyword evidence="3" id="KW-0963">Cytoplasm</keyword>
<proteinExistence type="inferred from homology"/>
<feature type="domain" description="Cdc37 C-terminal" evidence="7">
    <location>
        <begin position="411"/>
        <end position="516"/>
    </location>
</feature>
<evidence type="ECO:0000256" key="3">
    <source>
        <dbReference type="ARBA" id="ARBA00022490"/>
    </source>
</evidence>
<feature type="compositionally biased region" description="Low complexity" evidence="6">
    <location>
        <begin position="202"/>
        <end position="232"/>
    </location>
</feature>
<evidence type="ECO:0000256" key="5">
    <source>
        <dbReference type="ARBA" id="ARBA00031396"/>
    </source>
</evidence>
<dbReference type="RefSeq" id="XP_025345078.1">
    <property type="nucleotide sequence ID" value="XM_025493414.1"/>
</dbReference>
<feature type="domain" description="Cdc37 N-terminal" evidence="9">
    <location>
        <begin position="3"/>
        <end position="181"/>
    </location>
</feature>
<dbReference type="Pfam" id="PF08565">
    <property type="entry name" value="CDC37_M"/>
    <property type="match status" value="1"/>
</dbReference>
<dbReference type="AlphaFoldDB" id="A0A316TYZ5"/>
<evidence type="ECO:0000256" key="1">
    <source>
        <dbReference type="ARBA" id="ARBA00004496"/>
    </source>
</evidence>
<dbReference type="Gene3D" id="1.20.58.610">
    <property type="entry name" value="Cdc37, Hsp90 binding domain"/>
    <property type="match status" value="1"/>
</dbReference>
<dbReference type="EMBL" id="KZ819339">
    <property type="protein sequence ID" value="PWN17918.1"/>
    <property type="molecule type" value="Genomic_DNA"/>
</dbReference>
<evidence type="ECO:0000259" key="9">
    <source>
        <dbReference type="SMART" id="SM01071"/>
    </source>
</evidence>
<dbReference type="GeneID" id="37015148"/>
<evidence type="ECO:0000256" key="2">
    <source>
        <dbReference type="ARBA" id="ARBA00006222"/>
    </source>
</evidence>
<dbReference type="InterPro" id="IPR013855">
    <property type="entry name" value="Cdc37_N_dom"/>
</dbReference>
<comment type="similarity">
    <text evidence="2">Belongs to the CDC37 family.</text>
</comment>
<protein>
    <recommendedName>
        <fullName evidence="5">Hsp90 chaperone protein kinase-targeting subunit</fullName>
    </recommendedName>
</protein>
<dbReference type="SMART" id="SM01069">
    <property type="entry name" value="CDC37_C"/>
    <property type="match status" value="1"/>
</dbReference>
<dbReference type="GO" id="GO:0050821">
    <property type="term" value="P:protein stabilization"/>
    <property type="evidence" value="ECO:0007669"/>
    <property type="project" value="TreeGrafter"/>
</dbReference>
<dbReference type="STRING" id="1684307.A0A316TYZ5"/>
<organism evidence="10 11">
    <name type="scientific">Pseudomicrostroma glucosiphilum</name>
    <dbReference type="NCBI Taxonomy" id="1684307"/>
    <lineage>
        <taxon>Eukaryota</taxon>
        <taxon>Fungi</taxon>
        <taxon>Dikarya</taxon>
        <taxon>Basidiomycota</taxon>
        <taxon>Ustilaginomycotina</taxon>
        <taxon>Exobasidiomycetes</taxon>
        <taxon>Microstromatales</taxon>
        <taxon>Microstromatales incertae sedis</taxon>
        <taxon>Pseudomicrostroma</taxon>
    </lineage>
</organism>
<dbReference type="GO" id="GO:0019901">
    <property type="term" value="F:protein kinase binding"/>
    <property type="evidence" value="ECO:0007669"/>
    <property type="project" value="InterPro"/>
</dbReference>
<dbReference type="GO" id="GO:0005737">
    <property type="term" value="C:cytoplasm"/>
    <property type="evidence" value="ECO:0007669"/>
    <property type="project" value="UniProtKB-SubCell"/>
</dbReference>
<feature type="compositionally biased region" description="Acidic residues" evidence="6">
    <location>
        <begin position="233"/>
        <end position="243"/>
    </location>
</feature>